<gene>
    <name evidence="2" type="ORF">JL102_02175</name>
</gene>
<dbReference type="AlphaFoldDB" id="A0A937JWW8"/>
<evidence type="ECO:0000313" key="3">
    <source>
        <dbReference type="Proteomes" id="UP000659388"/>
    </source>
</evidence>
<proteinExistence type="inferred from homology"/>
<dbReference type="PANTHER" id="PTHR11803:SF58">
    <property type="entry name" value="PROTEIN HMF1-RELATED"/>
    <property type="match status" value="1"/>
</dbReference>
<evidence type="ECO:0000256" key="1">
    <source>
        <dbReference type="ARBA" id="ARBA00010552"/>
    </source>
</evidence>
<dbReference type="RefSeq" id="WP_202242033.1">
    <property type="nucleotide sequence ID" value="NZ_JAESIY010000001.1"/>
</dbReference>
<dbReference type="SUPFAM" id="SSF55298">
    <property type="entry name" value="YjgF-like"/>
    <property type="match status" value="1"/>
</dbReference>
<protein>
    <submittedName>
        <fullName evidence="2">RidA family protein</fullName>
    </submittedName>
</protein>
<comment type="caution">
    <text evidence="2">The sequence shown here is derived from an EMBL/GenBank/DDBJ whole genome shotgun (WGS) entry which is preliminary data.</text>
</comment>
<dbReference type="Gene3D" id="3.30.1330.40">
    <property type="entry name" value="RutC-like"/>
    <property type="match status" value="1"/>
</dbReference>
<name>A0A937JWW8_9BACT</name>
<dbReference type="GO" id="GO:0019239">
    <property type="term" value="F:deaminase activity"/>
    <property type="evidence" value="ECO:0007669"/>
    <property type="project" value="TreeGrafter"/>
</dbReference>
<dbReference type="CDD" id="cd00448">
    <property type="entry name" value="YjgF_YER057c_UK114_family"/>
    <property type="match status" value="1"/>
</dbReference>
<dbReference type="Proteomes" id="UP000659388">
    <property type="component" value="Unassembled WGS sequence"/>
</dbReference>
<dbReference type="InterPro" id="IPR035959">
    <property type="entry name" value="RutC-like_sf"/>
</dbReference>
<reference evidence="2" key="1">
    <citation type="submission" date="2021-01" db="EMBL/GenBank/DDBJ databases">
        <title>Fulvivirga kasyanovii gen. nov., sp nov., a novel member of the phylum Bacteroidetes isolated from seawater in a mussel farm.</title>
        <authorList>
            <person name="Zhao L.-H."/>
            <person name="Wang Z.-J."/>
        </authorList>
    </citation>
    <scope>NUCLEOTIDE SEQUENCE</scope>
    <source>
        <strain evidence="2">2943</strain>
    </source>
</reference>
<organism evidence="2 3">
    <name type="scientific">Fulvivirga sediminis</name>
    <dbReference type="NCBI Taxonomy" id="2803949"/>
    <lineage>
        <taxon>Bacteria</taxon>
        <taxon>Pseudomonadati</taxon>
        <taxon>Bacteroidota</taxon>
        <taxon>Cytophagia</taxon>
        <taxon>Cytophagales</taxon>
        <taxon>Fulvivirgaceae</taxon>
        <taxon>Fulvivirga</taxon>
    </lineage>
</organism>
<dbReference type="NCBIfam" id="TIGR00004">
    <property type="entry name" value="Rid family detoxifying hydrolase"/>
    <property type="match status" value="1"/>
</dbReference>
<comment type="similarity">
    <text evidence="1">Belongs to the RutC family.</text>
</comment>
<dbReference type="InterPro" id="IPR006056">
    <property type="entry name" value="RidA"/>
</dbReference>
<dbReference type="GO" id="GO:0005829">
    <property type="term" value="C:cytosol"/>
    <property type="evidence" value="ECO:0007669"/>
    <property type="project" value="TreeGrafter"/>
</dbReference>
<dbReference type="FunFam" id="3.30.1330.40:FF:000001">
    <property type="entry name" value="L-PSP family endoribonuclease"/>
    <property type="match status" value="1"/>
</dbReference>
<evidence type="ECO:0000313" key="2">
    <source>
        <dbReference type="EMBL" id="MBL3654923.1"/>
    </source>
</evidence>
<dbReference type="InterPro" id="IPR006175">
    <property type="entry name" value="YjgF/YER057c/UK114"/>
</dbReference>
<keyword evidence="3" id="KW-1185">Reference proteome</keyword>
<dbReference type="Pfam" id="PF01042">
    <property type="entry name" value="Ribonuc_L-PSP"/>
    <property type="match status" value="1"/>
</dbReference>
<accession>A0A937JWW8</accession>
<sequence>MSKTIVNSTNAPAPIGPYSQAVMIKDTLYVSGQIAIDQASGNIINDNIEVETEQVMKNLEHILTEAGLTFDHVVKCSIFVSDMNNFQLVNTIYGKYFLTNPPARETVEVSCLPKNVNVEISCIAVK</sequence>
<dbReference type="PANTHER" id="PTHR11803">
    <property type="entry name" value="2-IMINOBUTANOATE/2-IMINOPROPANOATE DEAMINASE RIDA"/>
    <property type="match status" value="1"/>
</dbReference>
<dbReference type="EMBL" id="JAESIY010000001">
    <property type="protein sequence ID" value="MBL3654923.1"/>
    <property type="molecule type" value="Genomic_DNA"/>
</dbReference>